<feature type="compositionally biased region" description="Low complexity" evidence="2">
    <location>
        <begin position="243"/>
        <end position="255"/>
    </location>
</feature>
<evidence type="ECO:0000313" key="5">
    <source>
        <dbReference type="Proteomes" id="UP000838102"/>
    </source>
</evidence>
<dbReference type="Pfam" id="PF19258">
    <property type="entry name" value="KxYKxGKxW_sig"/>
    <property type="match status" value="1"/>
</dbReference>
<feature type="signal peptide" evidence="3">
    <location>
        <begin position="1"/>
        <end position="35"/>
    </location>
</feature>
<dbReference type="EMBL" id="CAKOEU010000004">
    <property type="protein sequence ID" value="CAH1854754.1"/>
    <property type="molecule type" value="Genomic_DNA"/>
</dbReference>
<dbReference type="InterPro" id="IPR022263">
    <property type="entry name" value="KxYKxGKxW"/>
</dbReference>
<comment type="caution">
    <text evidence="4">The sequence shown here is derived from an EMBL/GenBank/DDBJ whole genome shotgun (WGS) entry which is preliminary data.</text>
</comment>
<feature type="region of interest" description="Disordered" evidence="2">
    <location>
        <begin position="243"/>
        <end position="329"/>
    </location>
</feature>
<evidence type="ECO:0000256" key="2">
    <source>
        <dbReference type="SAM" id="MobiDB-lite"/>
    </source>
</evidence>
<name>A0ABN8H9N6_9LACO</name>
<dbReference type="NCBIfam" id="TIGR03715">
    <property type="entry name" value="KxYKxGKxW"/>
    <property type="match status" value="1"/>
</dbReference>
<keyword evidence="5" id="KW-1185">Reference proteome</keyword>
<evidence type="ECO:0000256" key="3">
    <source>
        <dbReference type="SAM" id="SignalP"/>
    </source>
</evidence>
<feature type="chain" id="PRO_5046569592" evidence="3">
    <location>
        <begin position="36"/>
        <end position="358"/>
    </location>
</feature>
<accession>A0ABN8H9N6</accession>
<sequence>MTDTRYKMFKSGKMWMVAGAAVLAMVPAAAQSANADDATAATTAATTAAADTNVKHETAKEGEKPVAVGTVTTPAVTNADGSKTTTTTTTTEAKNADGSLTQTYKSHAETVSTVKHTNSKNQVNANGVNDTTQLYNFEANGKAQTFTVTGDRTKAFPKAMGTEAAHSQVNFKVVTTSGDPQGPGVVMAEGTLYANKAGENTTTFTFTPQTNGKYAFQFEQVPLSDEIGQGNDVVWNDIQVTSTKTTSTDSTVVKDFPAAKPVTPTPDSQTPKSETPKSEGTQSTTSESQAPASTSTSSAATPAKPVAKPAVAPAAKKAAASALPATAEKASNNEAGLIALAAATVAASFGVLSYKRKH</sequence>
<reference evidence="4" key="1">
    <citation type="submission" date="2022-03" db="EMBL/GenBank/DDBJ databases">
        <authorList>
            <person name="Hettiarachchi G."/>
        </authorList>
    </citation>
    <scope>NUCLEOTIDE SEQUENCE</scope>
    <source>
        <strain evidence="4">LMG 32447</strain>
    </source>
</reference>
<evidence type="ECO:0000256" key="1">
    <source>
        <dbReference type="ARBA" id="ARBA00022729"/>
    </source>
</evidence>
<dbReference type="RefSeq" id="WP_305883114.1">
    <property type="nucleotide sequence ID" value="NZ_CAKOEU010000004.1"/>
</dbReference>
<protein>
    <submittedName>
        <fullName evidence="4">Uncharacterized protein</fullName>
    </submittedName>
</protein>
<dbReference type="Proteomes" id="UP000838102">
    <property type="component" value="Unassembled WGS sequence"/>
</dbReference>
<organism evidence="4 5">
    <name type="scientific">Convivina praedatoris</name>
    <dbReference type="NCBI Taxonomy" id="2880963"/>
    <lineage>
        <taxon>Bacteria</taxon>
        <taxon>Bacillati</taxon>
        <taxon>Bacillota</taxon>
        <taxon>Bacilli</taxon>
        <taxon>Lactobacillales</taxon>
        <taxon>Lactobacillaceae</taxon>
        <taxon>Convivina</taxon>
    </lineage>
</organism>
<evidence type="ECO:0000313" key="4">
    <source>
        <dbReference type="EMBL" id="CAH1854754.1"/>
    </source>
</evidence>
<feature type="compositionally biased region" description="Low complexity" evidence="2">
    <location>
        <begin position="278"/>
        <end position="329"/>
    </location>
</feature>
<proteinExistence type="predicted"/>
<keyword evidence="1 3" id="KW-0732">Signal</keyword>
<gene>
    <name evidence="4" type="ORF">LMG032447_00934</name>
</gene>